<evidence type="ECO:0008006" key="4">
    <source>
        <dbReference type="Google" id="ProtNLM"/>
    </source>
</evidence>
<name>A0A1T1H6G4_9GAMM</name>
<evidence type="ECO:0000313" key="3">
    <source>
        <dbReference type="Proteomes" id="UP000191160"/>
    </source>
</evidence>
<keyword evidence="3" id="KW-1185">Reference proteome</keyword>
<accession>A0A1T1H6G4</accession>
<keyword evidence="1" id="KW-0732">Signal</keyword>
<evidence type="ECO:0000313" key="2">
    <source>
        <dbReference type="EMBL" id="OOV85461.1"/>
    </source>
</evidence>
<proteinExistence type="predicted"/>
<organism evidence="2 3">
    <name type="scientific">Acinetobacter amyesii</name>
    <dbReference type="NCBI Taxonomy" id="2942470"/>
    <lineage>
        <taxon>Bacteria</taxon>
        <taxon>Pseudomonadati</taxon>
        <taxon>Pseudomonadota</taxon>
        <taxon>Gammaproteobacteria</taxon>
        <taxon>Moraxellales</taxon>
        <taxon>Moraxellaceae</taxon>
        <taxon>Acinetobacter</taxon>
    </lineage>
</organism>
<sequence>MKNLDRSRFIVLILSMCLYPTAHAAKVSVHTVSFLPFSLDALYLNEYPFKQDLINETEIPAGKYRIHYKHFRNQQMIITHHWVTVKNLPNTQEQQFSLVILPHGEVIDVSDFKITSPEMFPEIRFAKRAQNSYRLMQNKQRQRDQFGVILPDVDEAHTTELEEQFGWFTVNSDEGRVRTNCTGTFKINPQDVLPYFTTANSALQFNYQQGNQKHNAYLAFSDNNPLIPIEDRKIHEATDYKNGLKFDVYIHHIQKMKTETISSNYSIYNYKVQVKLYMTALQRKPMLLMNQQMYYQDNCSSQDIGAFLNYKTRWSRFWDYILPDISWK</sequence>
<dbReference type="Proteomes" id="UP000191160">
    <property type="component" value="Unassembled WGS sequence"/>
</dbReference>
<protein>
    <recommendedName>
        <fullName evidence="4">DUF4424 domain-containing protein</fullName>
    </recommendedName>
</protein>
<dbReference type="EMBL" id="MVKX01000001">
    <property type="protein sequence ID" value="OOV85461.1"/>
    <property type="molecule type" value="Genomic_DNA"/>
</dbReference>
<dbReference type="AlphaFoldDB" id="A0A1T1H6G4"/>
<evidence type="ECO:0000256" key="1">
    <source>
        <dbReference type="SAM" id="SignalP"/>
    </source>
</evidence>
<feature type="chain" id="PRO_5013046379" description="DUF4424 domain-containing protein" evidence="1">
    <location>
        <begin position="25"/>
        <end position="328"/>
    </location>
</feature>
<feature type="signal peptide" evidence="1">
    <location>
        <begin position="1"/>
        <end position="24"/>
    </location>
</feature>
<reference evidence="2 3" key="1">
    <citation type="submission" date="2017-02" db="EMBL/GenBank/DDBJ databases">
        <title>Acinetobacter sp. ANC 4945, whole genome shotgun sequencing project.</title>
        <authorList>
            <person name="Radolfova-Krizova L."/>
            <person name="Al Atrouni A."/>
            <person name="Nemec A."/>
        </authorList>
    </citation>
    <scope>NUCLEOTIDE SEQUENCE [LARGE SCALE GENOMIC DNA]</scope>
    <source>
        <strain evidence="2 3">ANC 4945</strain>
    </source>
</reference>
<gene>
    <name evidence="2" type="ORF">B1202_02115</name>
</gene>
<comment type="caution">
    <text evidence="2">The sequence shown here is derived from an EMBL/GenBank/DDBJ whole genome shotgun (WGS) entry which is preliminary data.</text>
</comment>
<dbReference type="RefSeq" id="WP_143221550.1">
    <property type="nucleotide sequence ID" value="NZ_JAMCOZ010000010.1"/>
</dbReference>